<evidence type="ECO:0000313" key="2">
    <source>
        <dbReference type="EMBL" id="CAD8278861.1"/>
    </source>
</evidence>
<dbReference type="OrthoDB" id="10389083at2759"/>
<dbReference type="EMBL" id="HBEB01020295">
    <property type="protein sequence ID" value="CAD8278861.1"/>
    <property type="molecule type" value="Transcribed_RNA"/>
</dbReference>
<evidence type="ECO:0000313" key="4">
    <source>
        <dbReference type="Proteomes" id="UP000751190"/>
    </source>
</evidence>
<name>A0A7R9YPB9_DIALT</name>
<keyword evidence="1" id="KW-0793">Thylakoid</keyword>
<dbReference type="Gene3D" id="1.20.120.290">
    <property type="entry name" value="Oxygen-evolving enhancer protein 3 (PsbQ), four-helix up-down bundle"/>
    <property type="match status" value="1"/>
</dbReference>
<dbReference type="AlphaFoldDB" id="A0A7R9YPB9"/>
<reference evidence="3" key="2">
    <citation type="submission" date="2021-05" db="EMBL/GenBank/DDBJ databases">
        <title>The genome of the haptophyte Pavlova lutheri (Diacronema luteri, Pavlovales) - a model for lipid biosynthesis in eukaryotic algae.</title>
        <authorList>
            <person name="Hulatt C.J."/>
            <person name="Posewitz M.C."/>
        </authorList>
    </citation>
    <scope>NUCLEOTIDE SEQUENCE</scope>
    <source>
        <strain evidence="3">NIVA-4/92</strain>
    </source>
</reference>
<reference evidence="2" key="1">
    <citation type="submission" date="2021-01" db="EMBL/GenBank/DDBJ databases">
        <authorList>
            <person name="Corre E."/>
            <person name="Pelletier E."/>
            <person name="Niang G."/>
            <person name="Scheremetjew M."/>
            <person name="Finn R."/>
            <person name="Kale V."/>
            <person name="Holt S."/>
            <person name="Cochrane G."/>
            <person name="Meng A."/>
            <person name="Brown T."/>
            <person name="Cohen L."/>
        </authorList>
    </citation>
    <scope>NUCLEOTIDE SEQUENCE</scope>
    <source>
        <strain evidence="2">RCC1537</strain>
    </source>
</reference>
<evidence type="ECO:0000313" key="3">
    <source>
        <dbReference type="EMBL" id="KAG8468090.1"/>
    </source>
</evidence>
<organism evidence="2">
    <name type="scientific">Diacronema lutheri</name>
    <name type="common">Unicellular marine alga</name>
    <name type="synonym">Monochrysis lutheri</name>
    <dbReference type="NCBI Taxonomy" id="2081491"/>
    <lineage>
        <taxon>Eukaryota</taxon>
        <taxon>Haptista</taxon>
        <taxon>Haptophyta</taxon>
        <taxon>Pavlovophyceae</taxon>
        <taxon>Pavlovales</taxon>
        <taxon>Pavlovaceae</taxon>
        <taxon>Diacronema</taxon>
    </lineage>
</organism>
<proteinExistence type="predicted"/>
<sequence>MLPSVVCVTLALGASPPPASRALGMSARRLFTSALASSAALGLGAPDARAYRTVQQSMEDTQRVSQASALYARFGVVQDRMKQLDEFGEMADKAQWDNLQAFARNFNRVVQNEEMLKIVDMLPPSAKEEAKKYAELVTNDLKAIDKAARMQEANTVKDVTVKLRANLDAFVALRPAELKDQYSVPDL</sequence>
<dbReference type="SUPFAM" id="SSF101112">
    <property type="entry name" value="Oxygen-evolving enhancer protein 3"/>
    <property type="match status" value="1"/>
</dbReference>
<accession>A0A7R9YPB9</accession>
<dbReference type="EMBL" id="JAGTXO010000005">
    <property type="protein sequence ID" value="KAG8468090.1"/>
    <property type="molecule type" value="Genomic_DNA"/>
</dbReference>
<gene>
    <name evidence="3" type="ORF">KFE25_007142</name>
    <name evidence="2" type="ORF">PLUT1463_LOCUS13178</name>
</gene>
<protein>
    <submittedName>
        <fullName evidence="2">Uncharacterized protein</fullName>
    </submittedName>
</protein>
<keyword evidence="4" id="KW-1185">Reference proteome</keyword>
<dbReference type="Proteomes" id="UP000751190">
    <property type="component" value="Unassembled WGS sequence"/>
</dbReference>
<dbReference type="InterPro" id="IPR023222">
    <property type="entry name" value="PsbQ-like_dom_sf"/>
</dbReference>
<evidence type="ECO:0000256" key="1">
    <source>
        <dbReference type="ARBA" id="ARBA00023078"/>
    </source>
</evidence>